<keyword evidence="5 11" id="KW-0067">ATP-binding</keyword>
<dbReference type="GO" id="GO:0002161">
    <property type="term" value="F:aminoacyl-tRNA deacylase activity"/>
    <property type="evidence" value="ECO:0007669"/>
    <property type="project" value="TreeGrafter"/>
</dbReference>
<comment type="catalytic activity">
    <reaction evidence="10 11">
        <text>tRNA(Ala) + L-alanine + ATP = L-alanyl-tRNA(Ala) + AMP + diphosphate</text>
        <dbReference type="Rhea" id="RHEA:12540"/>
        <dbReference type="Rhea" id="RHEA-COMP:9657"/>
        <dbReference type="Rhea" id="RHEA-COMP:9923"/>
        <dbReference type="ChEBI" id="CHEBI:30616"/>
        <dbReference type="ChEBI" id="CHEBI:33019"/>
        <dbReference type="ChEBI" id="CHEBI:57972"/>
        <dbReference type="ChEBI" id="CHEBI:78442"/>
        <dbReference type="ChEBI" id="CHEBI:78497"/>
        <dbReference type="ChEBI" id="CHEBI:456215"/>
        <dbReference type="EC" id="6.1.1.7"/>
    </reaction>
</comment>
<evidence type="ECO:0000313" key="13">
    <source>
        <dbReference type="EMBL" id="WNM25765.1"/>
    </source>
</evidence>
<dbReference type="GO" id="GO:0005829">
    <property type="term" value="C:cytosol"/>
    <property type="evidence" value="ECO:0007669"/>
    <property type="project" value="TreeGrafter"/>
</dbReference>
<evidence type="ECO:0000256" key="1">
    <source>
        <dbReference type="ARBA" id="ARBA00008226"/>
    </source>
</evidence>
<keyword evidence="7 11" id="KW-0648">Protein biosynthesis</keyword>
<dbReference type="EMBL" id="CP134879">
    <property type="protein sequence ID" value="WNM25765.1"/>
    <property type="molecule type" value="Genomic_DNA"/>
</dbReference>
<sequence>MRSAEIATRWNDYFAKQGHHIAPSTSLVSPDPSLLFTVAGMVPFIPYIIGTEQSPHPRIASVQKCIRTKDIEEVGKTTRHGTFFQMLGNFSFGDYFKEGAINFAWELLTTPESEGGYGFEPERFWVTIWNEDDEALSSLINVGVNPDQIVKLTREQIFWDTGQPGPAGPCAEWHYDRGPAFGPDAVGGTVDPGGDRYLEIWNLVFDQYLRGPGDGKDYELIRELDQKAIDTGAGLERIAFLKQGVDNFYETDEVFPVIGAVQRLTGLTYGENKEADVRFRVIADHIRSSLMLIGDGVKPGNEGRGYVLRRLLRRSVRNMRLLGVDDASLPELLPVSKEAMKLTYPTLDADFARISEVAYKEEDAFRRTLASGTTIFDTAVDRAKRAGATALAGVDAFQLHDTYGFPIDITLEMASEAGLQVDEAKFRELMNEQRERARADAKAKKGGHADTAVYQGLLEQRATEFKGYHELITATEVQGILKDGVPVPVGVEGDTLEVVLPQTPFYAESGGQDSDAGVIRAANATLEVVDVQKPIKGLVVHTVKVVEGEVAVGDAVSAEVDADWRLGARQAHSGTHLIHAALREVLGPEALQSGSYNKPGYLRLDFAWSQALSTETRSEIEEVTNRAIRNDLPVSWQYMTLSEAKTWGAVALFGETYDDSNVRVVQIGGPWSRELCGGTHVEHSSQVGMVAVSTESSVGSGARRIEAFVGFEAFEHLATERALVSELTSTLKVQPGELKGRVERLLERVADAEKQLAGYRADAMRAAAASLVGQAQEVGGVRVVAHESAAAGSGDDLRTLVTDVRARLGESTPAVVAAAAAVDGKPQVVIGTNAAARDLGIKAGDLVRVAAGVLGGGGGGKPDLAQGGGQDAARIGEALQAVVSTIGARG</sequence>
<dbReference type="SUPFAM" id="SSF55681">
    <property type="entry name" value="Class II aaRS and biotin synthetases"/>
    <property type="match status" value="1"/>
</dbReference>
<evidence type="ECO:0000259" key="12">
    <source>
        <dbReference type="PROSITE" id="PS50860"/>
    </source>
</evidence>
<keyword evidence="3 11" id="KW-0436">Ligase</keyword>
<keyword evidence="11" id="KW-0963">Cytoplasm</keyword>
<comment type="similarity">
    <text evidence="1 11">Belongs to the class-II aminoacyl-tRNA synthetase family.</text>
</comment>
<dbReference type="Gene3D" id="3.30.930.10">
    <property type="entry name" value="Bira Bifunctional Protein, Domain 2"/>
    <property type="match status" value="1"/>
</dbReference>
<keyword evidence="4 11" id="KW-0547">Nucleotide-binding</keyword>
<dbReference type="GO" id="GO:0006419">
    <property type="term" value="P:alanyl-tRNA aminoacylation"/>
    <property type="evidence" value="ECO:0007669"/>
    <property type="project" value="UniProtKB-UniRule"/>
</dbReference>
<dbReference type="GO" id="GO:0008270">
    <property type="term" value="F:zinc ion binding"/>
    <property type="evidence" value="ECO:0007669"/>
    <property type="project" value="UniProtKB-UniRule"/>
</dbReference>
<dbReference type="InterPro" id="IPR045864">
    <property type="entry name" value="aa-tRNA-synth_II/BPL/LPL"/>
</dbReference>
<dbReference type="PANTHER" id="PTHR11777">
    <property type="entry name" value="ALANYL-TRNA SYNTHETASE"/>
    <property type="match status" value="1"/>
</dbReference>
<dbReference type="EC" id="6.1.1.7" evidence="11"/>
<dbReference type="Gene3D" id="3.10.310.40">
    <property type="match status" value="1"/>
</dbReference>
<keyword evidence="6 11" id="KW-0694">RNA-binding</keyword>
<comment type="function">
    <text evidence="9 11">Catalyzes the attachment of alanine to tRNA(Ala) in a two-step reaction: alanine is first activated by ATP to form Ala-AMP and then transferred to the acceptor end of tRNA(Ala). Also edits incorrectly charged Ser-tRNA(Ala) and Gly-tRNA(Ala) via its editing domain.</text>
</comment>
<dbReference type="GO" id="GO:0005524">
    <property type="term" value="F:ATP binding"/>
    <property type="evidence" value="ECO:0007669"/>
    <property type="project" value="UniProtKB-UniRule"/>
</dbReference>
<dbReference type="InterPro" id="IPR012947">
    <property type="entry name" value="tRNA_SAD"/>
</dbReference>
<dbReference type="Pfam" id="PF07973">
    <property type="entry name" value="tRNA_SAD"/>
    <property type="match status" value="1"/>
</dbReference>
<dbReference type="Gene3D" id="2.40.30.130">
    <property type="match status" value="1"/>
</dbReference>
<reference evidence="13 14" key="1">
    <citation type="submission" date="2023-09" db="EMBL/GenBank/DDBJ databases">
        <title>Demequina sp. a novel bacteria isolated from Capsicum annuum.</title>
        <authorList>
            <person name="Humaira Z."/>
            <person name="Lee J."/>
            <person name="Cho D."/>
        </authorList>
    </citation>
    <scope>NUCLEOTIDE SEQUENCE [LARGE SCALE GENOMIC DNA]</scope>
    <source>
        <strain evidence="13 14">OYTSA14</strain>
    </source>
</reference>
<feature type="domain" description="Alanyl-transfer RNA synthetases family profile" evidence="12">
    <location>
        <begin position="1"/>
        <end position="719"/>
    </location>
</feature>
<dbReference type="SUPFAM" id="SSF101353">
    <property type="entry name" value="Putative anticodon-binding domain of alanyl-tRNA synthetase (AlaRS)"/>
    <property type="match status" value="1"/>
</dbReference>
<dbReference type="InterPro" id="IPR050058">
    <property type="entry name" value="Ala-tRNA_ligase"/>
</dbReference>
<dbReference type="FunFam" id="3.30.980.10:FF:000004">
    <property type="entry name" value="Alanine--tRNA ligase, cytoplasmic"/>
    <property type="match status" value="1"/>
</dbReference>
<keyword evidence="14" id="KW-1185">Reference proteome</keyword>
<comment type="subcellular location">
    <subcellularLocation>
        <location evidence="11">Cytoplasm</location>
    </subcellularLocation>
</comment>
<evidence type="ECO:0000256" key="10">
    <source>
        <dbReference type="ARBA" id="ARBA00048300"/>
    </source>
</evidence>
<dbReference type="InterPro" id="IPR023033">
    <property type="entry name" value="Ala_tRNA_ligase_euk/bac"/>
</dbReference>
<evidence type="ECO:0000256" key="5">
    <source>
        <dbReference type="ARBA" id="ARBA00022840"/>
    </source>
</evidence>
<dbReference type="SUPFAM" id="SSF50447">
    <property type="entry name" value="Translation proteins"/>
    <property type="match status" value="1"/>
</dbReference>
<feature type="binding site" evidence="11">
    <location>
        <position position="572"/>
    </location>
    <ligand>
        <name>Zn(2+)</name>
        <dbReference type="ChEBI" id="CHEBI:29105"/>
    </ligand>
</feature>
<dbReference type="InterPro" id="IPR009000">
    <property type="entry name" value="Transl_B-barrel_sf"/>
</dbReference>
<keyword evidence="8 11" id="KW-0030">Aminoacyl-tRNA synthetase</keyword>
<dbReference type="InterPro" id="IPR018165">
    <property type="entry name" value="Ala-tRNA-synth_IIc_core"/>
</dbReference>
<dbReference type="CDD" id="cd00673">
    <property type="entry name" value="AlaRS_core"/>
    <property type="match status" value="1"/>
</dbReference>
<evidence type="ECO:0000256" key="4">
    <source>
        <dbReference type="ARBA" id="ARBA00022741"/>
    </source>
</evidence>
<dbReference type="PRINTS" id="PR00980">
    <property type="entry name" value="TRNASYNTHALA"/>
</dbReference>
<evidence type="ECO:0000256" key="7">
    <source>
        <dbReference type="ARBA" id="ARBA00022917"/>
    </source>
</evidence>
<dbReference type="PROSITE" id="PS50860">
    <property type="entry name" value="AA_TRNA_LIGASE_II_ALA"/>
    <property type="match status" value="1"/>
</dbReference>
<dbReference type="AlphaFoldDB" id="A0AA96FAJ4"/>
<dbReference type="FunFam" id="3.10.310.40:FF:000001">
    <property type="entry name" value="Alanine--tRNA ligase"/>
    <property type="match status" value="1"/>
</dbReference>
<accession>A0AA96FAJ4</accession>
<dbReference type="GO" id="GO:0004813">
    <property type="term" value="F:alanine-tRNA ligase activity"/>
    <property type="evidence" value="ECO:0007669"/>
    <property type="project" value="UniProtKB-UniRule"/>
</dbReference>
<dbReference type="Gene3D" id="3.30.980.10">
    <property type="entry name" value="Threonyl-trna Synthetase, Chain A, domain 2"/>
    <property type="match status" value="1"/>
</dbReference>
<dbReference type="InterPro" id="IPR003156">
    <property type="entry name" value="DHHA1_dom"/>
</dbReference>
<comment type="cofactor">
    <cofactor evidence="11">
        <name>Zn(2+)</name>
        <dbReference type="ChEBI" id="CHEBI:29105"/>
    </cofactor>
    <text evidence="11">Binds 1 zinc ion per subunit.</text>
</comment>
<dbReference type="Gene3D" id="3.30.54.20">
    <property type="match status" value="1"/>
</dbReference>
<feature type="binding site" evidence="11">
    <location>
        <position position="676"/>
    </location>
    <ligand>
        <name>Zn(2+)</name>
        <dbReference type="ChEBI" id="CHEBI:29105"/>
    </ligand>
</feature>
<dbReference type="PANTHER" id="PTHR11777:SF9">
    <property type="entry name" value="ALANINE--TRNA LIGASE, CYTOPLASMIC"/>
    <property type="match status" value="1"/>
</dbReference>
<dbReference type="Pfam" id="PF01411">
    <property type="entry name" value="tRNA-synt_2c"/>
    <property type="match status" value="1"/>
</dbReference>
<dbReference type="SMART" id="SM00863">
    <property type="entry name" value="tRNA_SAD"/>
    <property type="match status" value="1"/>
</dbReference>
<dbReference type="SUPFAM" id="SSF55186">
    <property type="entry name" value="ThrRS/AlaRS common domain"/>
    <property type="match status" value="1"/>
</dbReference>
<organism evidence="13 14">
    <name type="scientific">Demequina capsici</name>
    <dbReference type="NCBI Taxonomy" id="3075620"/>
    <lineage>
        <taxon>Bacteria</taxon>
        <taxon>Bacillati</taxon>
        <taxon>Actinomycetota</taxon>
        <taxon>Actinomycetes</taxon>
        <taxon>Micrococcales</taxon>
        <taxon>Demequinaceae</taxon>
        <taxon>Demequina</taxon>
    </lineage>
</organism>
<evidence type="ECO:0000313" key="14">
    <source>
        <dbReference type="Proteomes" id="UP001304125"/>
    </source>
</evidence>
<feature type="binding site" evidence="11">
    <location>
        <position position="576"/>
    </location>
    <ligand>
        <name>Zn(2+)</name>
        <dbReference type="ChEBI" id="CHEBI:29105"/>
    </ligand>
</feature>
<feature type="binding site" evidence="11">
    <location>
        <position position="680"/>
    </location>
    <ligand>
        <name>Zn(2+)</name>
        <dbReference type="ChEBI" id="CHEBI:29105"/>
    </ligand>
</feature>
<dbReference type="InterPro" id="IPR018163">
    <property type="entry name" value="Thr/Ala-tRNA-synth_IIc_edit"/>
</dbReference>
<dbReference type="RefSeq" id="WP_313501200.1">
    <property type="nucleotide sequence ID" value="NZ_CP134879.1"/>
</dbReference>
<evidence type="ECO:0000256" key="8">
    <source>
        <dbReference type="ARBA" id="ARBA00023146"/>
    </source>
</evidence>
<dbReference type="Pfam" id="PF02272">
    <property type="entry name" value="DHHA1"/>
    <property type="match status" value="1"/>
</dbReference>
<dbReference type="InterPro" id="IPR002318">
    <property type="entry name" value="Ala-tRNA-lgiase_IIc"/>
</dbReference>
<keyword evidence="2 11" id="KW-0820">tRNA-binding</keyword>
<dbReference type="Gene3D" id="6.10.250.550">
    <property type="match status" value="1"/>
</dbReference>
<dbReference type="InterPro" id="IPR018164">
    <property type="entry name" value="Ala-tRNA-synth_IIc_N"/>
</dbReference>
<dbReference type="InterPro" id="IPR018162">
    <property type="entry name" value="Ala-tRNA-ligase_IIc_anticod-bd"/>
</dbReference>
<keyword evidence="11" id="KW-0862">Zinc</keyword>
<proteinExistence type="inferred from homology"/>
<dbReference type="HAMAP" id="MF_00036_B">
    <property type="entry name" value="Ala_tRNA_synth_B"/>
    <property type="match status" value="1"/>
</dbReference>
<evidence type="ECO:0000256" key="6">
    <source>
        <dbReference type="ARBA" id="ARBA00022884"/>
    </source>
</evidence>
<evidence type="ECO:0000256" key="2">
    <source>
        <dbReference type="ARBA" id="ARBA00022555"/>
    </source>
</evidence>
<dbReference type="Proteomes" id="UP001304125">
    <property type="component" value="Chromosome"/>
</dbReference>
<evidence type="ECO:0000256" key="11">
    <source>
        <dbReference type="HAMAP-Rule" id="MF_00036"/>
    </source>
</evidence>
<protein>
    <recommendedName>
        <fullName evidence="11">Alanine--tRNA ligase</fullName>
        <ecNumber evidence="11">6.1.1.7</ecNumber>
    </recommendedName>
    <alternativeName>
        <fullName evidence="11">Alanyl-tRNA synthetase</fullName>
        <shortName evidence="11">AlaRS</shortName>
    </alternativeName>
</protein>
<name>A0AA96FAJ4_9MICO</name>
<dbReference type="NCBIfam" id="TIGR00344">
    <property type="entry name" value="alaS"/>
    <property type="match status" value="1"/>
</dbReference>
<evidence type="ECO:0000256" key="3">
    <source>
        <dbReference type="ARBA" id="ARBA00022598"/>
    </source>
</evidence>
<dbReference type="GO" id="GO:0000049">
    <property type="term" value="F:tRNA binding"/>
    <property type="evidence" value="ECO:0007669"/>
    <property type="project" value="UniProtKB-KW"/>
</dbReference>
<comment type="domain">
    <text evidence="11">Consists of three domains; the N-terminal catalytic domain, the editing domain and the C-terminal C-Ala domain. The editing domain removes incorrectly charged amino acids, while the C-Ala domain, along with tRNA(Ala), serves as a bridge to cooperatively bring together the editing and aminoacylation centers thus stimulating deacylation of misacylated tRNAs.</text>
</comment>
<gene>
    <name evidence="11 13" type="primary">alaS</name>
    <name evidence="13" type="ORF">RN606_06345</name>
</gene>
<keyword evidence="11" id="KW-0479">Metal-binding</keyword>
<evidence type="ECO:0000256" key="9">
    <source>
        <dbReference type="ARBA" id="ARBA00024779"/>
    </source>
</evidence>